<evidence type="ECO:0000313" key="1">
    <source>
        <dbReference type="EMBL" id="WED78996.1"/>
    </source>
</evidence>
<gene>
    <name evidence="1" type="ORF">PYU98_23900</name>
</gene>
<dbReference type="Proteomes" id="UP001213721">
    <property type="component" value="Plasmid pK520-KPC"/>
</dbReference>
<dbReference type="RefSeq" id="WP_101618251.1">
    <property type="nucleotide sequence ID" value="NZ_CP118989.1"/>
</dbReference>
<organism evidence="1 2">
    <name type="scientific">Aeromonas allosaccharophila</name>
    <dbReference type="NCBI Taxonomy" id="656"/>
    <lineage>
        <taxon>Bacteria</taxon>
        <taxon>Pseudomonadati</taxon>
        <taxon>Pseudomonadota</taxon>
        <taxon>Gammaproteobacteria</taxon>
        <taxon>Aeromonadales</taxon>
        <taxon>Aeromonadaceae</taxon>
        <taxon>Aeromonas</taxon>
    </lineage>
</organism>
<protein>
    <submittedName>
        <fullName evidence="1">Uncharacterized protein</fullName>
    </submittedName>
</protein>
<sequence>MEKRVLIRVSPGLSKDAGTGLFEEEVIYTIKLGDGKEIRYKTAYELGYIVGSNGLNFDNPYDPINTEVDEFDEGLWAGRAARKAGQQAGQR</sequence>
<reference evidence="1" key="1">
    <citation type="submission" date="2023-02" db="EMBL/GenBank/DDBJ databases">
        <title>The sequence of Aeromonas allosaccharophila K520.</title>
        <authorList>
            <person name="Luo X."/>
        </authorList>
    </citation>
    <scope>NUCLEOTIDE SEQUENCE</scope>
    <source>
        <strain evidence="1">K520</strain>
        <plasmid evidence="1">pK520-KPC</plasmid>
    </source>
</reference>
<name>A0AAX3NZ42_9GAMM</name>
<keyword evidence="1" id="KW-0614">Plasmid</keyword>
<dbReference type="EMBL" id="CP118989">
    <property type="protein sequence ID" value="WED78996.1"/>
    <property type="molecule type" value="Genomic_DNA"/>
</dbReference>
<evidence type="ECO:0000313" key="2">
    <source>
        <dbReference type="Proteomes" id="UP001213721"/>
    </source>
</evidence>
<geneLocation type="plasmid" evidence="1 2">
    <name>pK520-KPC</name>
</geneLocation>
<dbReference type="AlphaFoldDB" id="A0AAX3NZ42"/>
<proteinExistence type="predicted"/>
<accession>A0AAX3NZ42</accession>